<dbReference type="Proteomes" id="UP000642748">
    <property type="component" value="Unassembled WGS sequence"/>
</dbReference>
<keyword evidence="2" id="KW-1185">Reference proteome</keyword>
<evidence type="ECO:0000313" key="1">
    <source>
        <dbReference type="EMBL" id="GIH15383.1"/>
    </source>
</evidence>
<dbReference type="AlphaFoldDB" id="A0A8J3QTI6"/>
<gene>
    <name evidence="1" type="ORF">Raf01_35550</name>
</gene>
<comment type="caution">
    <text evidence="1">The sequence shown here is derived from an EMBL/GenBank/DDBJ whole genome shotgun (WGS) entry which is preliminary data.</text>
</comment>
<proteinExistence type="predicted"/>
<evidence type="ECO:0000313" key="2">
    <source>
        <dbReference type="Proteomes" id="UP000642748"/>
    </source>
</evidence>
<reference evidence="1" key="1">
    <citation type="submission" date="2021-01" db="EMBL/GenBank/DDBJ databases">
        <title>Whole genome shotgun sequence of Rugosimonospora africana NBRC 104875.</title>
        <authorList>
            <person name="Komaki H."/>
            <person name="Tamura T."/>
        </authorList>
    </citation>
    <scope>NUCLEOTIDE SEQUENCE</scope>
    <source>
        <strain evidence="1">NBRC 104875</strain>
    </source>
</reference>
<organism evidence="1 2">
    <name type="scientific">Rugosimonospora africana</name>
    <dbReference type="NCBI Taxonomy" id="556532"/>
    <lineage>
        <taxon>Bacteria</taxon>
        <taxon>Bacillati</taxon>
        <taxon>Actinomycetota</taxon>
        <taxon>Actinomycetes</taxon>
        <taxon>Micromonosporales</taxon>
        <taxon>Micromonosporaceae</taxon>
        <taxon>Rugosimonospora</taxon>
    </lineage>
</organism>
<dbReference type="EMBL" id="BONZ01000034">
    <property type="protein sequence ID" value="GIH15383.1"/>
    <property type="molecule type" value="Genomic_DNA"/>
</dbReference>
<dbReference type="RefSeq" id="WP_203919021.1">
    <property type="nucleotide sequence ID" value="NZ_BONZ01000034.1"/>
</dbReference>
<protein>
    <submittedName>
        <fullName evidence="1">Uncharacterized protein</fullName>
    </submittedName>
</protein>
<accession>A0A8J3QTI6</accession>
<name>A0A8J3QTI6_9ACTN</name>
<sequence length="87" mass="9574">MVDEDKAYRLSVSEAAQRLSVRTQDIRDWLRTNDLRTSTGPDGSRGIDSESIEELATALALPAGHERDSALFSLRERNALSGESPTI</sequence>